<dbReference type="Gramene" id="GBG74518">
    <property type="protein sequence ID" value="GBG74518"/>
    <property type="gene ID" value="CBR_g18928"/>
</dbReference>
<dbReference type="EMBL" id="BFEA01000204">
    <property type="protein sequence ID" value="GBG74518.1"/>
    <property type="molecule type" value="Genomic_DNA"/>
</dbReference>
<accession>A0A388KWY2</accession>
<sequence length="684" mass="76390">MYDFRHAAKKEKAECGCVGMEESLTRVDAHVCFRMSEASFVPDWLKNARNIPKPTHACSKRNLRKQLVEGFGSLLNYCQLTKKEFEGKIPDWMIEKCFNKIKGEYCGGCDVAEVRGWRDRLDGLVCCPVDHNPGDSMVCCPLVYREGMEKMFVKNPGFELCDQTEEELNASNGRSFNSLGLTKLGKWNPKGRCYVIPKHKDIRKWRPICPTFEECGVKASKRLARAINRMLWDLPPRSNFNMRSTEELIDRILEANEELKEGEGFITAAFDIKEMLCNLPHDAVIEAVRWVVDFWMLKGCKGVLVQERGRGAKMRVGKGQIGWLSIDFDDIIHFVEFELRRTYVSACGRILRQHIGIPMCKPSSPTLACLLLAYSEFKFLNSLGQMRVLTYGARIMDDVSIFVRYVKKEIGSEDRAKGVLNAFEKCYHCDLTLERTHEGPHWDFLGSVVTVREWPDGIMRRGALAKACASEGEWRGSLVRRAVEEGVEGRVIGGDGAAGGRRAAEEGEGPEEQPIGGRAAAEGWERRRRGAAGGEWRGALAGGVLVEGSTGGGERWRGDQGIRKEIGGGTKRDAGAVALCSRDARALGFHSVDRGVHMPYPGALSTGETCHIAVEFQRELELFVTRTCPRNGGGEVWMYRVVVNPTVQDIAESLITFKHSELKDTALAAGFLWNMLMYLAPVGG</sequence>
<evidence type="ECO:0000313" key="3">
    <source>
        <dbReference type="EMBL" id="GBG74518.1"/>
    </source>
</evidence>
<dbReference type="AlphaFoldDB" id="A0A388KWY2"/>
<dbReference type="InterPro" id="IPR000477">
    <property type="entry name" value="RT_dom"/>
</dbReference>
<proteinExistence type="predicted"/>
<gene>
    <name evidence="3" type="ORF">CBR_g18928</name>
</gene>
<evidence type="ECO:0000259" key="2">
    <source>
        <dbReference type="PROSITE" id="PS50878"/>
    </source>
</evidence>
<comment type="caution">
    <text evidence="3">The sequence shown here is derived from an EMBL/GenBank/DDBJ whole genome shotgun (WGS) entry which is preliminary data.</text>
</comment>
<evidence type="ECO:0000256" key="1">
    <source>
        <dbReference type="SAM" id="MobiDB-lite"/>
    </source>
</evidence>
<feature type="compositionally biased region" description="Low complexity" evidence="1">
    <location>
        <begin position="512"/>
        <end position="522"/>
    </location>
</feature>
<protein>
    <recommendedName>
        <fullName evidence="2">Reverse transcriptase domain-containing protein</fullName>
    </recommendedName>
</protein>
<keyword evidence="4" id="KW-1185">Reference proteome</keyword>
<dbReference type="PROSITE" id="PS50878">
    <property type="entry name" value="RT_POL"/>
    <property type="match status" value="1"/>
</dbReference>
<feature type="domain" description="Reverse transcriptase" evidence="2">
    <location>
        <begin position="201"/>
        <end position="449"/>
    </location>
</feature>
<name>A0A388KWY2_CHABU</name>
<organism evidence="3 4">
    <name type="scientific">Chara braunii</name>
    <name type="common">Braun's stonewort</name>
    <dbReference type="NCBI Taxonomy" id="69332"/>
    <lineage>
        <taxon>Eukaryota</taxon>
        <taxon>Viridiplantae</taxon>
        <taxon>Streptophyta</taxon>
        <taxon>Charophyceae</taxon>
        <taxon>Charales</taxon>
        <taxon>Characeae</taxon>
        <taxon>Chara</taxon>
    </lineage>
</organism>
<dbReference type="Proteomes" id="UP000265515">
    <property type="component" value="Unassembled WGS sequence"/>
</dbReference>
<evidence type="ECO:0000313" key="4">
    <source>
        <dbReference type="Proteomes" id="UP000265515"/>
    </source>
</evidence>
<feature type="region of interest" description="Disordered" evidence="1">
    <location>
        <begin position="491"/>
        <end position="527"/>
    </location>
</feature>
<reference evidence="3 4" key="1">
    <citation type="journal article" date="2018" name="Cell">
        <title>The Chara Genome: Secondary Complexity and Implications for Plant Terrestrialization.</title>
        <authorList>
            <person name="Nishiyama T."/>
            <person name="Sakayama H."/>
            <person name="Vries J.D."/>
            <person name="Buschmann H."/>
            <person name="Saint-Marcoux D."/>
            <person name="Ullrich K.K."/>
            <person name="Haas F.B."/>
            <person name="Vanderstraeten L."/>
            <person name="Becker D."/>
            <person name="Lang D."/>
            <person name="Vosolsobe S."/>
            <person name="Rombauts S."/>
            <person name="Wilhelmsson P.K.I."/>
            <person name="Janitza P."/>
            <person name="Kern R."/>
            <person name="Heyl A."/>
            <person name="Rumpler F."/>
            <person name="Villalobos L.I.A.C."/>
            <person name="Clay J.M."/>
            <person name="Skokan R."/>
            <person name="Toyoda A."/>
            <person name="Suzuki Y."/>
            <person name="Kagoshima H."/>
            <person name="Schijlen E."/>
            <person name="Tajeshwar N."/>
            <person name="Catarino B."/>
            <person name="Hetherington A.J."/>
            <person name="Saltykova A."/>
            <person name="Bonnot C."/>
            <person name="Breuninger H."/>
            <person name="Symeonidi A."/>
            <person name="Radhakrishnan G.V."/>
            <person name="Van Nieuwerburgh F."/>
            <person name="Deforce D."/>
            <person name="Chang C."/>
            <person name="Karol K.G."/>
            <person name="Hedrich R."/>
            <person name="Ulvskov P."/>
            <person name="Glockner G."/>
            <person name="Delwiche C.F."/>
            <person name="Petrasek J."/>
            <person name="Van de Peer Y."/>
            <person name="Friml J."/>
            <person name="Beilby M."/>
            <person name="Dolan L."/>
            <person name="Kohara Y."/>
            <person name="Sugano S."/>
            <person name="Fujiyama A."/>
            <person name="Delaux P.-M."/>
            <person name="Quint M."/>
            <person name="TheiBen G."/>
            <person name="Hagemann M."/>
            <person name="Harholt J."/>
            <person name="Dunand C."/>
            <person name="Zachgo S."/>
            <person name="Langdale J."/>
            <person name="Maumus F."/>
            <person name="Straeten D.V.D."/>
            <person name="Gould S.B."/>
            <person name="Rensing S.A."/>
        </authorList>
    </citation>
    <scope>NUCLEOTIDE SEQUENCE [LARGE SCALE GENOMIC DNA]</scope>
    <source>
        <strain evidence="3 4">S276</strain>
    </source>
</reference>